<dbReference type="SUPFAM" id="SSF54001">
    <property type="entry name" value="Cysteine proteinases"/>
    <property type="match status" value="1"/>
</dbReference>
<dbReference type="Proteomes" id="UP001576780">
    <property type="component" value="Unassembled WGS sequence"/>
</dbReference>
<keyword evidence="3" id="KW-1185">Reference proteome</keyword>
<feature type="domain" description="Transglutaminase-like" evidence="1">
    <location>
        <begin position="90"/>
        <end position="154"/>
    </location>
</feature>
<name>A0ABV4WXI9_9CYAN</name>
<dbReference type="RefSeq" id="WP_413282088.1">
    <property type="nucleotide sequence ID" value="NZ_JBHFNT010000327.1"/>
</dbReference>
<evidence type="ECO:0000313" key="2">
    <source>
        <dbReference type="EMBL" id="MFB2839830.1"/>
    </source>
</evidence>
<evidence type="ECO:0000259" key="1">
    <source>
        <dbReference type="SMART" id="SM00460"/>
    </source>
</evidence>
<dbReference type="InterPro" id="IPR038765">
    <property type="entry name" value="Papain-like_cys_pep_sf"/>
</dbReference>
<reference evidence="2 3" key="1">
    <citation type="submission" date="2024-09" db="EMBL/GenBank/DDBJ databases">
        <title>Floridaenema gen nov. (Aerosakkonemataceae, Aerosakkonematales ord. nov., Cyanobacteria) from benthic tropical and subtropical fresh waters, with the description of four new species.</title>
        <authorList>
            <person name="Moretto J.A."/>
            <person name="Berthold D.E."/>
            <person name="Lefler F.W."/>
            <person name="Huang I.-S."/>
            <person name="Laughinghouse H. IV."/>
        </authorList>
    </citation>
    <scope>NUCLEOTIDE SEQUENCE [LARGE SCALE GENOMIC DNA]</scope>
    <source>
        <strain evidence="2 3">BLCC-F167</strain>
    </source>
</reference>
<proteinExistence type="predicted"/>
<organism evidence="2 3">
    <name type="scientific">Floridaenema evergladense BLCC-F167</name>
    <dbReference type="NCBI Taxonomy" id="3153639"/>
    <lineage>
        <taxon>Bacteria</taxon>
        <taxon>Bacillati</taxon>
        <taxon>Cyanobacteriota</taxon>
        <taxon>Cyanophyceae</taxon>
        <taxon>Oscillatoriophycideae</taxon>
        <taxon>Aerosakkonematales</taxon>
        <taxon>Aerosakkonemataceae</taxon>
        <taxon>Floridanema</taxon>
        <taxon>Floridanema evergladense</taxon>
    </lineage>
</organism>
<gene>
    <name evidence="2" type="ORF">ACE1CA_35530</name>
</gene>
<dbReference type="Pfam" id="PF01841">
    <property type="entry name" value="Transglut_core"/>
    <property type="match status" value="1"/>
</dbReference>
<protein>
    <submittedName>
        <fullName evidence="2">Transglutaminase family protein</fullName>
    </submittedName>
</protein>
<dbReference type="EMBL" id="JBHFNT010000327">
    <property type="protein sequence ID" value="MFB2839830.1"/>
    <property type="molecule type" value="Genomic_DNA"/>
</dbReference>
<evidence type="ECO:0000313" key="3">
    <source>
        <dbReference type="Proteomes" id="UP001576780"/>
    </source>
</evidence>
<dbReference type="InterPro" id="IPR002931">
    <property type="entry name" value="Transglutaminase-like"/>
</dbReference>
<dbReference type="Gene3D" id="3.10.620.30">
    <property type="match status" value="1"/>
</dbReference>
<dbReference type="SMART" id="SM00460">
    <property type="entry name" value="TGc"/>
    <property type="match status" value="1"/>
</dbReference>
<comment type="caution">
    <text evidence="2">The sequence shown here is derived from an EMBL/GenBank/DDBJ whole genome shotgun (WGS) entry which is preliminary data.</text>
</comment>
<sequence length="293" mass="33593">MKQILDYYSCSTAMTSVGKYAALFDELPCDVGELTRIIQGIVIYEYVASDFYGFTIPDERQYETHIRPVEQMLDCLIAIDNRPLSIARPVNQRLIGICHHFALLLVAMLRAKGIPARYRCGFGSYFNPPYFEEHVVCEYWNAAQASWAIVDPQFDAVWREKLKIAHDILNVPRDRFIIAGDAWIKCRTSVSDPSKFGIFKGELRGLWFIAGEIIRDLAALNKMEMLPWDIWGAIPHPNEPLSDEQLMFFDRLAALTRSPDTSFLELLSLYEKDDRLRVPTTVFNGVLNTLETL</sequence>
<accession>A0ABV4WXI9</accession>